<feature type="transmembrane region" description="Helical" evidence="1">
    <location>
        <begin position="372"/>
        <end position="397"/>
    </location>
</feature>
<keyword evidence="1" id="KW-0029">Amino-acid transport</keyword>
<feature type="transmembrane region" description="Helical" evidence="1">
    <location>
        <begin position="6"/>
        <end position="25"/>
    </location>
</feature>
<comment type="subcellular location">
    <subcellularLocation>
        <location evidence="1">Cell inner membrane</location>
        <topology evidence="1">Multi-pass membrane protein</topology>
    </subcellularLocation>
</comment>
<keyword evidence="1" id="KW-0769">Symport</keyword>
<feature type="transmembrane region" description="Helical" evidence="1">
    <location>
        <begin position="162"/>
        <end position="181"/>
    </location>
</feature>
<comment type="caution">
    <text evidence="2">The sequence shown here is derived from an EMBL/GenBank/DDBJ whole genome shotgun (WGS) entry which is preliminary data.</text>
</comment>
<accession>A0ABV6H0M7</accession>
<dbReference type="HAMAP" id="MF_02062">
    <property type="entry name" value="GltS"/>
    <property type="match status" value="1"/>
</dbReference>
<keyword evidence="1" id="KW-1133">Transmembrane helix</keyword>
<protein>
    <recommendedName>
        <fullName evidence="1">Sodium/glutamate symporter</fullName>
    </recommendedName>
</protein>
<comment type="similarity">
    <text evidence="1">Belongs to the glutamate:Na(+) symporter (ESS) (TC 2.A.27) family.</text>
</comment>
<dbReference type="PANTHER" id="PTHR36178">
    <property type="entry name" value="SLR0625 PROTEIN"/>
    <property type="match status" value="1"/>
</dbReference>
<feature type="transmembrane region" description="Helical" evidence="1">
    <location>
        <begin position="247"/>
        <end position="266"/>
    </location>
</feature>
<evidence type="ECO:0000313" key="3">
    <source>
        <dbReference type="Proteomes" id="UP001589767"/>
    </source>
</evidence>
<feature type="transmembrane region" description="Helical" evidence="1">
    <location>
        <begin position="97"/>
        <end position="122"/>
    </location>
</feature>
<gene>
    <name evidence="1" type="primary">gltS</name>
    <name evidence="2" type="ORF">ACFFHK_03970</name>
</gene>
<keyword evidence="1" id="KW-0997">Cell inner membrane</keyword>
<keyword evidence="1" id="KW-0813">Transport</keyword>
<keyword evidence="1" id="KW-1003">Cell membrane</keyword>
<sequence length="404" mass="43495">MITINVGMFQTLALSVIAIYVGEFIRNQFPIWKKYCIPAPVIGGTLFAIITTCLYSFDLFSFQFDYKTINTFFYNVFFAAMGFAASFALLKKGGKLVIIFSILAAVLAMLQNVLSLGLGVLLDMNPLVALMSGSIPLTGGHGNAAAFAPIAEQMGASGAIEVAVAAATFGLIAGCILGGPLGRGLIKKHRLNEQLVEELSQTEIEKEALPKISYRRSSQAAFLLLLACGIGQTLFLLNKAIFPQVNIPIHVMSMLGGLILRLILDATKRDHQALYENIGIIGEISLAVFVSIVIVTMQLWKLADLALPLIIILTLQVVLCYLFCVFITFRLCGKNYDSAIIATGHSGFGLGAVPVSMATMTAVCSRYHYSKLAFFVVPLIGGFISNISNALIITLFLNIAQGMG</sequence>
<feature type="transmembrane region" description="Helical" evidence="1">
    <location>
        <begin position="220"/>
        <end position="241"/>
    </location>
</feature>
<evidence type="ECO:0000256" key="1">
    <source>
        <dbReference type="HAMAP-Rule" id="MF_02062"/>
    </source>
</evidence>
<dbReference type="Pfam" id="PF03616">
    <property type="entry name" value="Glt_symporter"/>
    <property type="match status" value="1"/>
</dbReference>
<dbReference type="InterPro" id="IPR004445">
    <property type="entry name" value="GltS"/>
</dbReference>
<proteinExistence type="inferred from homology"/>
<dbReference type="EMBL" id="JBHLWB010000003">
    <property type="protein sequence ID" value="MFC0308866.1"/>
    <property type="molecule type" value="Genomic_DNA"/>
</dbReference>
<feature type="transmembrane region" description="Helical" evidence="1">
    <location>
        <begin position="306"/>
        <end position="327"/>
    </location>
</feature>
<feature type="transmembrane region" description="Helical" evidence="1">
    <location>
        <begin position="339"/>
        <end position="360"/>
    </location>
</feature>
<comment type="function">
    <text evidence="1">Catalyzes the sodium-dependent transport of glutamate.</text>
</comment>
<dbReference type="RefSeq" id="WP_382369699.1">
    <property type="nucleotide sequence ID" value="NZ_JBHLWB010000003.1"/>
</dbReference>
<keyword evidence="1" id="KW-0472">Membrane</keyword>
<reference evidence="2 3" key="1">
    <citation type="submission" date="2024-09" db="EMBL/GenBank/DDBJ databases">
        <authorList>
            <person name="Sun Q."/>
            <person name="Mori K."/>
        </authorList>
    </citation>
    <scope>NUCLEOTIDE SEQUENCE [LARGE SCALE GENOMIC DNA]</scope>
    <source>
        <strain evidence="2 3">CCM 7539</strain>
    </source>
</reference>
<feature type="transmembrane region" description="Helical" evidence="1">
    <location>
        <begin position="72"/>
        <end position="90"/>
    </location>
</feature>
<dbReference type="Proteomes" id="UP001589767">
    <property type="component" value="Unassembled WGS sequence"/>
</dbReference>
<keyword evidence="1" id="KW-0739">Sodium transport</keyword>
<evidence type="ECO:0000313" key="2">
    <source>
        <dbReference type="EMBL" id="MFC0308866.1"/>
    </source>
</evidence>
<keyword evidence="1" id="KW-0812">Transmembrane</keyword>
<feature type="transmembrane region" description="Helical" evidence="1">
    <location>
        <begin position="278"/>
        <end position="300"/>
    </location>
</feature>
<keyword evidence="1" id="KW-0406">Ion transport</keyword>
<organism evidence="2 3">
    <name type="scientific">Gallibacterium trehalosifermentans</name>
    <dbReference type="NCBI Taxonomy" id="516935"/>
    <lineage>
        <taxon>Bacteria</taxon>
        <taxon>Pseudomonadati</taxon>
        <taxon>Pseudomonadota</taxon>
        <taxon>Gammaproteobacteria</taxon>
        <taxon>Pasteurellales</taxon>
        <taxon>Pasteurellaceae</taxon>
        <taxon>Gallibacterium</taxon>
    </lineage>
</organism>
<name>A0ABV6H0M7_9PAST</name>
<feature type="transmembrane region" description="Helical" evidence="1">
    <location>
        <begin position="37"/>
        <end position="57"/>
    </location>
</feature>
<keyword evidence="3" id="KW-1185">Reference proteome</keyword>
<keyword evidence="1" id="KW-0915">Sodium</keyword>
<dbReference type="PANTHER" id="PTHR36178:SF1">
    <property type="entry name" value="SODIUM_GLUTAMATE SYMPORTER"/>
    <property type="match status" value="1"/>
</dbReference>